<reference evidence="8" key="2">
    <citation type="journal article" date="2017" name="Genome Announc.">
        <title>Draft genome sequence of Paludibacter jiangxiensis NM7(T), a propionate-producing fermentative bacterium.</title>
        <authorList>
            <person name="Qiu Y.-L."/>
            <person name="Tourlousse D.M."/>
            <person name="Matsuura N."/>
            <person name="Ohashi A."/>
            <person name="Sekiguchi Y."/>
        </authorList>
    </citation>
    <scope>NUCLEOTIDE SEQUENCE [LARGE SCALE GENOMIC DNA]</scope>
    <source>
        <strain evidence="8">NM7</strain>
    </source>
</reference>
<dbReference type="EMBL" id="BDCR01000004">
    <property type="protein sequence ID" value="GAT63682.1"/>
    <property type="molecule type" value="Genomic_DNA"/>
</dbReference>
<dbReference type="Proteomes" id="UP000076586">
    <property type="component" value="Unassembled WGS sequence"/>
</dbReference>
<comment type="subcellular location">
    <subcellularLocation>
        <location evidence="1">Membrane</location>
        <topology evidence="1">Multi-pass membrane protein</topology>
    </subcellularLocation>
</comment>
<name>A0A161LWQ8_9BACT</name>
<evidence type="ECO:0000313" key="7">
    <source>
        <dbReference type="EMBL" id="GAT63682.1"/>
    </source>
</evidence>
<dbReference type="OrthoDB" id="9791807at2"/>
<feature type="transmembrane region" description="Helical" evidence="6">
    <location>
        <begin position="92"/>
        <end position="115"/>
    </location>
</feature>
<evidence type="ECO:0000256" key="6">
    <source>
        <dbReference type="SAM" id="Phobius"/>
    </source>
</evidence>
<gene>
    <name evidence="7" type="ORF">PJIAN_4223</name>
</gene>
<evidence type="ECO:0000256" key="4">
    <source>
        <dbReference type="ARBA" id="ARBA00022989"/>
    </source>
</evidence>
<protein>
    <submittedName>
        <fullName evidence="7">Putative ABC transport system permease protein</fullName>
    </submittedName>
</protein>
<feature type="transmembrane region" description="Helical" evidence="6">
    <location>
        <begin position="127"/>
        <end position="146"/>
    </location>
</feature>
<reference evidence="8" key="1">
    <citation type="submission" date="2016-04" db="EMBL/GenBank/DDBJ databases">
        <title>Draft genome sequence of Paludibacter jiangxiensis strain NM7.</title>
        <authorList>
            <person name="Qiu Y."/>
            <person name="Matsuura N."/>
            <person name="Ohashi A."/>
            <person name="Tourlousse M.D."/>
            <person name="Sekiguchi Y."/>
        </authorList>
    </citation>
    <scope>NUCLEOTIDE SEQUENCE [LARGE SCALE GENOMIC DNA]</scope>
    <source>
        <strain evidence="8">NM7</strain>
    </source>
</reference>
<organism evidence="7 8">
    <name type="scientific">Paludibacter jiangxiensis</name>
    <dbReference type="NCBI Taxonomy" id="681398"/>
    <lineage>
        <taxon>Bacteria</taxon>
        <taxon>Pseudomonadati</taxon>
        <taxon>Bacteroidota</taxon>
        <taxon>Bacteroidia</taxon>
        <taxon>Bacteroidales</taxon>
        <taxon>Paludibacteraceae</taxon>
        <taxon>Paludibacter</taxon>
    </lineage>
</organism>
<dbReference type="GO" id="GO:0005886">
    <property type="term" value="C:plasma membrane"/>
    <property type="evidence" value="ECO:0007669"/>
    <property type="project" value="TreeGrafter"/>
</dbReference>
<dbReference type="RefSeq" id="WP_068705108.1">
    <property type="nucleotide sequence ID" value="NZ_BDCR01000004.1"/>
</dbReference>
<keyword evidence="5 6" id="KW-0472">Membrane</keyword>
<accession>A0A161LWQ8</accession>
<comment type="caution">
    <text evidence="7">The sequence shown here is derived from an EMBL/GenBank/DDBJ whole genome shotgun (WGS) entry which is preliminary data.</text>
</comment>
<dbReference type="PANTHER" id="PTHR30028">
    <property type="entry name" value="UPF0014 INNER MEMBRANE PROTEIN YBBM-RELATED"/>
    <property type="match status" value="1"/>
</dbReference>
<dbReference type="AlphaFoldDB" id="A0A161LWQ8"/>
<evidence type="ECO:0000256" key="2">
    <source>
        <dbReference type="ARBA" id="ARBA00005268"/>
    </source>
</evidence>
<feature type="transmembrane region" description="Helical" evidence="6">
    <location>
        <begin position="191"/>
        <end position="212"/>
    </location>
</feature>
<dbReference type="STRING" id="681398.PJIAN_4223"/>
<keyword evidence="3 6" id="KW-0812">Transmembrane</keyword>
<feature type="transmembrane region" description="Helical" evidence="6">
    <location>
        <begin position="224"/>
        <end position="242"/>
    </location>
</feature>
<comment type="similarity">
    <text evidence="2">Belongs to the UPF0014 family.</text>
</comment>
<keyword evidence="8" id="KW-1185">Reference proteome</keyword>
<proteinExistence type="inferred from homology"/>
<evidence type="ECO:0000256" key="5">
    <source>
        <dbReference type="ARBA" id="ARBA00023136"/>
    </source>
</evidence>
<dbReference type="InterPro" id="IPR005226">
    <property type="entry name" value="UPF0014_fam"/>
</dbReference>
<keyword evidence="4 6" id="KW-1133">Transmembrane helix</keyword>
<evidence type="ECO:0000313" key="8">
    <source>
        <dbReference type="Proteomes" id="UP000076586"/>
    </source>
</evidence>
<sequence>MGSTVDISWTALLISELFLAIPLFVLGYYRTHLVKATIISVLRMTIQLFLVGIYLGYIFKLNNPLVNVAWVMVMLGVTCQTIARRGELKLKYFLIPFVVSIVFTLTVVDVFFLGFTVRIGYLLDARYFIPITGMMLGNIMQSNVIASNSFYHNIYKNKVAFRFALASGATRHEAVFPFVGEALKKAFNPTIAQMATIGLVSLPGMMTGQILGGNDPSVAIKYQIMMMVAIFTANVISVILCIRLSGRFIFDAYGNLREEVIRN</sequence>
<evidence type="ECO:0000256" key="1">
    <source>
        <dbReference type="ARBA" id="ARBA00004141"/>
    </source>
</evidence>
<feature type="transmembrane region" description="Helical" evidence="6">
    <location>
        <begin position="6"/>
        <end position="29"/>
    </location>
</feature>
<evidence type="ECO:0000256" key="3">
    <source>
        <dbReference type="ARBA" id="ARBA00022692"/>
    </source>
</evidence>
<dbReference type="PANTHER" id="PTHR30028:SF0">
    <property type="entry name" value="PROTEIN ALUMINUM SENSITIVE 3"/>
    <property type="match status" value="1"/>
</dbReference>
<dbReference type="Pfam" id="PF03649">
    <property type="entry name" value="UPF0014"/>
    <property type="match status" value="1"/>
</dbReference>